<evidence type="ECO:0000256" key="2">
    <source>
        <dbReference type="ARBA" id="ARBA00009072"/>
    </source>
</evidence>
<protein>
    <submittedName>
        <fullName evidence="5">Uncharacterized protein</fullName>
    </submittedName>
</protein>
<evidence type="ECO:0000256" key="4">
    <source>
        <dbReference type="SAM" id="MobiDB-lite"/>
    </source>
</evidence>
<dbReference type="PANTHER" id="PTHR12940">
    <property type="entry name" value="ES-2 PROTEIN - RELATED"/>
    <property type="match status" value="1"/>
</dbReference>
<evidence type="ECO:0000313" key="7">
    <source>
        <dbReference type="Proteomes" id="UP001347796"/>
    </source>
</evidence>
<dbReference type="GO" id="GO:0071013">
    <property type="term" value="C:catalytic step 2 spliceosome"/>
    <property type="evidence" value="ECO:0007669"/>
    <property type="project" value="TreeGrafter"/>
</dbReference>
<dbReference type="Pfam" id="PF09751">
    <property type="entry name" value="Es2"/>
    <property type="match status" value="1"/>
</dbReference>
<dbReference type="EMBL" id="JAZGQO010000006">
    <property type="protein sequence ID" value="KAK6184156.1"/>
    <property type="molecule type" value="Genomic_DNA"/>
</dbReference>
<evidence type="ECO:0000256" key="3">
    <source>
        <dbReference type="ARBA" id="ARBA00023242"/>
    </source>
</evidence>
<keyword evidence="3" id="KW-0539">Nucleus</keyword>
<organism evidence="5 7">
    <name type="scientific">Patella caerulea</name>
    <name type="common">Rayed Mediterranean limpet</name>
    <dbReference type="NCBI Taxonomy" id="87958"/>
    <lineage>
        <taxon>Eukaryota</taxon>
        <taxon>Metazoa</taxon>
        <taxon>Spiralia</taxon>
        <taxon>Lophotrochozoa</taxon>
        <taxon>Mollusca</taxon>
        <taxon>Gastropoda</taxon>
        <taxon>Patellogastropoda</taxon>
        <taxon>Patelloidea</taxon>
        <taxon>Patellidae</taxon>
        <taxon>Patella</taxon>
    </lineage>
</organism>
<feature type="compositionally biased region" description="Low complexity" evidence="4">
    <location>
        <begin position="470"/>
        <end position="483"/>
    </location>
</feature>
<comment type="caution">
    <text evidence="5">The sequence shown here is derived from an EMBL/GenBank/DDBJ whole genome shotgun (WGS) entry which is preliminary data.</text>
</comment>
<feature type="compositionally biased region" description="Polar residues" evidence="4">
    <location>
        <begin position="85"/>
        <end position="94"/>
    </location>
</feature>
<sequence length="509" mass="56601">MALQKLKENDMIVSVIDNKSKVVKKAKKILDEDTYTEEITKIIERDFYPDLPKLDAQAEYLEALEKNDLITLRKIQMQYGPSRPGTASSSQYFSPATFETPDPSQRNSSPKLKAKDGDIDPSATPNLNPVNPEIDKSNIGTYLEVNESRKIGLDKFFSKNTSEDNAAFDEILRESDRKHRAKHAWLFNKEGEQMKEHEEKLALPSIEKQAILNVDKSSVDTWKYKSDNSLMYVPDGVELSEKEIIEDKKFKPREIVHENTRFQFTPYNLHKNKQIMQQAAVSKALVNQGKIGHDGKELSANQTPRVNGYGFMATPSPAPGVEESPLMTWGEIEGTPLTLDTGLTPCNTSGPVFKIPIIPARDQLALDLAEKASKTHRAKKEAALKQVTRNLASPSPKFSLSSTDRLNSLSPAAQRLASKKLGIRTHTDKALKDSYTPSPSHRLSGDKTPILRGTPTRTPKSVRSLIVASPKTPVTPKTTGTPKHSGSDISSLTDNLLQLPKRAKASEFF</sequence>
<feature type="region of interest" description="Disordered" evidence="4">
    <location>
        <begin position="417"/>
        <end position="494"/>
    </location>
</feature>
<evidence type="ECO:0000313" key="5">
    <source>
        <dbReference type="EMBL" id="KAK6184156.1"/>
    </source>
</evidence>
<comment type="subcellular location">
    <subcellularLocation>
        <location evidence="1">Nucleus</location>
    </subcellularLocation>
</comment>
<feature type="region of interest" description="Disordered" evidence="4">
    <location>
        <begin position="81"/>
        <end position="135"/>
    </location>
</feature>
<keyword evidence="7" id="KW-1185">Reference proteome</keyword>
<accession>A0AAN8JUK8</accession>
<dbReference type="AlphaFoldDB" id="A0AAN8JUK8"/>
<dbReference type="InterPro" id="IPR019148">
    <property type="entry name" value="Nuclear_protein_DGCR14_ESS-2"/>
</dbReference>
<evidence type="ECO:0000313" key="6">
    <source>
        <dbReference type="EMBL" id="KAK6190209.1"/>
    </source>
</evidence>
<evidence type="ECO:0000256" key="1">
    <source>
        <dbReference type="ARBA" id="ARBA00004123"/>
    </source>
</evidence>
<dbReference type="PANTHER" id="PTHR12940:SF0">
    <property type="entry name" value="SPLICING FACTOR ESS-2 HOMOLOG"/>
    <property type="match status" value="1"/>
</dbReference>
<dbReference type="Proteomes" id="UP001347796">
    <property type="component" value="Unassembled WGS sequence"/>
</dbReference>
<dbReference type="EMBL" id="JAZGQO010000002">
    <property type="protein sequence ID" value="KAK6190209.1"/>
    <property type="molecule type" value="Genomic_DNA"/>
</dbReference>
<name>A0AAN8JUK8_PATCE</name>
<proteinExistence type="inferred from homology"/>
<gene>
    <name evidence="6" type="ORF">SNE40_002129</name>
    <name evidence="5" type="ORF">SNE40_006679</name>
</gene>
<reference evidence="5 7" key="1">
    <citation type="submission" date="2024-01" db="EMBL/GenBank/DDBJ databases">
        <title>The genome of the rayed Mediterranean limpet Patella caerulea (Linnaeus, 1758).</title>
        <authorList>
            <person name="Anh-Thu Weber A."/>
            <person name="Halstead-Nussloch G."/>
        </authorList>
    </citation>
    <scope>NUCLEOTIDE SEQUENCE [LARGE SCALE GENOMIC DNA]</scope>
    <source>
        <strain evidence="5">AATW-2023a</strain>
        <tissue evidence="5">Whole specimen</tissue>
    </source>
</reference>
<comment type="similarity">
    <text evidence="2">Belongs to the ESS2 family.</text>
</comment>